<keyword evidence="3 7" id="KW-0812">Transmembrane</keyword>
<feature type="transmembrane region" description="Helical" evidence="7">
    <location>
        <begin position="233"/>
        <end position="258"/>
    </location>
</feature>
<evidence type="ECO:0000256" key="4">
    <source>
        <dbReference type="ARBA" id="ARBA00022729"/>
    </source>
</evidence>
<accession>A0A9W6ZI78</accession>
<feature type="transmembrane region" description="Helical" evidence="7">
    <location>
        <begin position="364"/>
        <end position="391"/>
    </location>
</feature>
<evidence type="ECO:0000256" key="6">
    <source>
        <dbReference type="ARBA" id="ARBA00023136"/>
    </source>
</evidence>
<name>A0A9W6ZI78_9STRA</name>
<reference evidence="8" key="1">
    <citation type="submission" date="2022-07" db="EMBL/GenBank/DDBJ databases">
        <title>Genome analysis of Parmales, a sister group of diatoms, reveals the evolutionary specialization of diatoms from phago-mixotrophs to photoautotrophs.</title>
        <authorList>
            <person name="Ban H."/>
            <person name="Sato S."/>
            <person name="Yoshikawa S."/>
            <person name="Kazumasa Y."/>
            <person name="Nakamura Y."/>
            <person name="Ichinomiya M."/>
            <person name="Saitoh K."/>
            <person name="Sato N."/>
            <person name="Blanc-Mathieu R."/>
            <person name="Endo H."/>
            <person name="Kuwata A."/>
            <person name="Ogata H."/>
        </authorList>
    </citation>
    <scope>NUCLEOTIDE SEQUENCE</scope>
</reference>
<dbReference type="OrthoDB" id="1666796at2759"/>
<keyword evidence="4" id="KW-0732">Signal</keyword>
<feature type="transmembrane region" description="Helical" evidence="7">
    <location>
        <begin position="305"/>
        <end position="324"/>
    </location>
</feature>
<keyword evidence="9" id="KW-1185">Reference proteome</keyword>
<protein>
    <recommendedName>
        <fullName evidence="7">Transmembrane 9 superfamily member</fullName>
    </recommendedName>
</protein>
<comment type="similarity">
    <text evidence="2 7">Belongs to the nonaspanin (TM9SF) (TC 9.A.2) family.</text>
</comment>
<feature type="transmembrane region" description="Helical" evidence="7">
    <location>
        <begin position="453"/>
        <end position="483"/>
    </location>
</feature>
<dbReference type="PANTHER" id="PTHR10766">
    <property type="entry name" value="TRANSMEMBRANE 9 SUPERFAMILY PROTEIN"/>
    <property type="match status" value="1"/>
</dbReference>
<gene>
    <name evidence="8" type="ORF">TrRE_jg1584</name>
</gene>
<evidence type="ECO:0000256" key="7">
    <source>
        <dbReference type="RuleBase" id="RU363079"/>
    </source>
</evidence>
<dbReference type="GO" id="GO:0016020">
    <property type="term" value="C:membrane"/>
    <property type="evidence" value="ECO:0007669"/>
    <property type="project" value="UniProtKB-SubCell"/>
</dbReference>
<evidence type="ECO:0000256" key="3">
    <source>
        <dbReference type="ARBA" id="ARBA00022692"/>
    </source>
</evidence>
<feature type="transmembrane region" description="Helical" evidence="7">
    <location>
        <begin position="330"/>
        <end position="352"/>
    </location>
</feature>
<evidence type="ECO:0000256" key="1">
    <source>
        <dbReference type="ARBA" id="ARBA00004141"/>
    </source>
</evidence>
<comment type="subcellular location">
    <subcellularLocation>
        <location evidence="1">Membrane</location>
        <topology evidence="1">Multi-pass membrane protein</topology>
    </subcellularLocation>
</comment>
<dbReference type="AlphaFoldDB" id="A0A9W6ZI78"/>
<keyword evidence="6 7" id="KW-0472">Membrane</keyword>
<evidence type="ECO:0000313" key="9">
    <source>
        <dbReference type="Proteomes" id="UP001165082"/>
    </source>
</evidence>
<evidence type="ECO:0000256" key="5">
    <source>
        <dbReference type="ARBA" id="ARBA00022989"/>
    </source>
</evidence>
<dbReference type="PANTHER" id="PTHR10766:SF177">
    <property type="entry name" value="TRANSMEMBRANE 9 SUPERFAMILY MEMBER 1"/>
    <property type="match status" value="1"/>
</dbReference>
<feature type="transmembrane region" description="Helical" evidence="7">
    <location>
        <begin position="495"/>
        <end position="513"/>
    </location>
</feature>
<sequence>MLSIDPIDHKPGHAYVSHESVHVTVNKVGPFSNPHETYRYYSLPFCSAAPSTFDGQDGSEDGVIVGGKKHRQGLGGNLAGDRKETSPYDITFGDQVPWRQLCQTTLTPEDVAAFKEAVHNDYYFEFYVEDLPMWGYVGEISGEDLVLGEIEGSRTYLFPHLHFKLGVNGENIVSASIYTQSHRKVDITDPTGSIDVTFSYSVEWINEANLSYGNRMSRYVDSAFLPDSLEIHWLSIINSFVLVLLLTTFLSVILIRILKKDFSKYMDLDEEIGGEEEETGWKLIHGDVFRFPHHKMIFSAAQGSGAQLACACFILLVSALVGIQMGGTQWVNNIILTSLLFPAPLTGIFAWVNSVAIAHKSTAALPFGTILIVLSLFVFVSFPLTIVGGILGRNLAKDFNAPTRTKKLPREIPSQGPWYNSALVQTLFAGFLPFSAIYIELHYIFASVWGHKIYTLFGILFLALAMLTVVTSFITISLIYFQLAREDHRWWWRSFFNGGSTGIFIYAYSFFYYHQKSAMGGLLQGSFFFGYMAIVSFASSLILGYIGWAGTCVFVKYIYGRVKCD</sequence>
<dbReference type="EMBL" id="BRXZ01002025">
    <property type="protein sequence ID" value="GMH52556.1"/>
    <property type="molecule type" value="Genomic_DNA"/>
</dbReference>
<feature type="transmembrane region" description="Helical" evidence="7">
    <location>
        <begin position="418"/>
        <end position="441"/>
    </location>
</feature>
<dbReference type="GO" id="GO:0072657">
    <property type="term" value="P:protein localization to membrane"/>
    <property type="evidence" value="ECO:0007669"/>
    <property type="project" value="TreeGrafter"/>
</dbReference>
<dbReference type="InterPro" id="IPR004240">
    <property type="entry name" value="EMP70"/>
</dbReference>
<evidence type="ECO:0000256" key="2">
    <source>
        <dbReference type="ARBA" id="ARBA00005227"/>
    </source>
</evidence>
<evidence type="ECO:0000313" key="8">
    <source>
        <dbReference type="EMBL" id="GMH52556.1"/>
    </source>
</evidence>
<feature type="transmembrane region" description="Helical" evidence="7">
    <location>
        <begin position="525"/>
        <end position="548"/>
    </location>
</feature>
<comment type="caution">
    <text evidence="8">The sequence shown here is derived from an EMBL/GenBank/DDBJ whole genome shotgun (WGS) entry which is preliminary data.</text>
</comment>
<dbReference type="Pfam" id="PF02990">
    <property type="entry name" value="EMP70"/>
    <property type="match status" value="1"/>
</dbReference>
<organism evidence="8 9">
    <name type="scientific">Triparma retinervis</name>
    <dbReference type="NCBI Taxonomy" id="2557542"/>
    <lineage>
        <taxon>Eukaryota</taxon>
        <taxon>Sar</taxon>
        <taxon>Stramenopiles</taxon>
        <taxon>Ochrophyta</taxon>
        <taxon>Bolidophyceae</taxon>
        <taxon>Parmales</taxon>
        <taxon>Triparmaceae</taxon>
        <taxon>Triparma</taxon>
    </lineage>
</organism>
<dbReference type="Proteomes" id="UP001165082">
    <property type="component" value="Unassembled WGS sequence"/>
</dbReference>
<keyword evidence="5 7" id="KW-1133">Transmembrane helix</keyword>
<proteinExistence type="inferred from homology"/>